<dbReference type="SUPFAM" id="SSF51126">
    <property type="entry name" value="Pectin lyase-like"/>
    <property type="match status" value="1"/>
</dbReference>
<feature type="domain" description="GLAA-B beta-barrel" evidence="11">
    <location>
        <begin position="377"/>
        <end position="452"/>
    </location>
</feature>
<protein>
    <submittedName>
        <fullName evidence="12">DUF1349 domain-containing protein</fullName>
    </submittedName>
</protein>
<dbReference type="Pfam" id="PF12708">
    <property type="entry name" value="Pect-lyase_RHGA_epim"/>
    <property type="match status" value="1"/>
</dbReference>
<feature type="domain" description="Beta-xylosidase C-terminal Concanavalin A-like" evidence="10">
    <location>
        <begin position="779"/>
        <end position="917"/>
    </location>
</feature>
<keyword evidence="5" id="KW-0326">Glycosidase</keyword>
<feature type="compositionally biased region" description="Polar residues" evidence="6">
    <location>
        <begin position="700"/>
        <end position="711"/>
    </location>
</feature>
<dbReference type="InterPro" id="IPR013320">
    <property type="entry name" value="ConA-like_dom_sf"/>
</dbReference>
<dbReference type="PANTHER" id="PTHR42812">
    <property type="entry name" value="BETA-XYLOSIDASE"/>
    <property type="match status" value="1"/>
</dbReference>
<dbReference type="EMBL" id="JBHTGL010000012">
    <property type="protein sequence ID" value="MFD0630060.1"/>
    <property type="molecule type" value="Genomic_DNA"/>
</dbReference>
<organism evidence="12 13">
    <name type="scientific">Streptomyces sanglieri</name>
    <dbReference type="NCBI Taxonomy" id="193460"/>
    <lineage>
        <taxon>Bacteria</taxon>
        <taxon>Bacillati</taxon>
        <taxon>Actinomycetota</taxon>
        <taxon>Actinomycetes</taxon>
        <taxon>Kitasatosporales</taxon>
        <taxon>Streptomycetaceae</taxon>
        <taxon>Streptomyces</taxon>
    </lineage>
</organism>
<comment type="catalytic activity">
    <reaction evidence="1">
        <text>Hydrolysis of terminal, non-reducing alpha-D-galactose residues in alpha-D-galactosides, including galactose oligosaccharides, galactomannans and galactolipids.</text>
        <dbReference type="EC" id="3.2.1.22"/>
    </reaction>
</comment>
<dbReference type="PANTHER" id="PTHR42812:SF5">
    <property type="entry name" value="ENDO-ARABINASE"/>
    <property type="match status" value="1"/>
</dbReference>
<evidence type="ECO:0000313" key="13">
    <source>
        <dbReference type="Proteomes" id="UP001596915"/>
    </source>
</evidence>
<dbReference type="InterPro" id="IPR012334">
    <property type="entry name" value="Pectin_lyas_fold"/>
</dbReference>
<dbReference type="Pfam" id="PF23764">
    <property type="entry name" value="Beta-barrel_GLAA-B_II"/>
    <property type="match status" value="1"/>
</dbReference>
<feature type="domain" description="Rhamnogalacturonase A/B/Epimerase-like pectate lyase" evidence="9">
    <location>
        <begin position="40"/>
        <end position="85"/>
    </location>
</feature>
<dbReference type="InterPro" id="IPR011050">
    <property type="entry name" value="Pectin_lyase_fold/virulence"/>
</dbReference>
<evidence type="ECO:0000256" key="7">
    <source>
        <dbReference type="SAM" id="SignalP"/>
    </source>
</evidence>
<accession>A0ABW2XDA4</accession>
<reference evidence="13" key="1">
    <citation type="journal article" date="2019" name="Int. J. Syst. Evol. Microbiol.">
        <title>The Global Catalogue of Microorganisms (GCM) 10K type strain sequencing project: providing services to taxonomists for standard genome sequencing and annotation.</title>
        <authorList>
            <consortium name="The Broad Institute Genomics Platform"/>
            <consortium name="The Broad Institute Genome Sequencing Center for Infectious Disease"/>
            <person name="Wu L."/>
            <person name="Ma J."/>
        </authorList>
    </citation>
    <scope>NUCLEOTIDE SEQUENCE [LARGE SCALE GENOMIC DNA]</scope>
    <source>
        <strain evidence="13">JCM 12607</strain>
    </source>
</reference>
<feature type="signal peptide" evidence="7">
    <location>
        <begin position="1"/>
        <end position="34"/>
    </location>
</feature>
<evidence type="ECO:0000259" key="9">
    <source>
        <dbReference type="Pfam" id="PF12708"/>
    </source>
</evidence>
<dbReference type="Gene3D" id="2.60.120.200">
    <property type="match status" value="1"/>
</dbReference>
<dbReference type="SMART" id="SM00710">
    <property type="entry name" value="PbH1"/>
    <property type="match status" value="7"/>
</dbReference>
<feature type="chain" id="PRO_5046596949" evidence="7">
    <location>
        <begin position="35"/>
        <end position="930"/>
    </location>
</feature>
<evidence type="ECO:0000256" key="2">
    <source>
        <dbReference type="ARBA" id="ARBA00001271"/>
    </source>
</evidence>
<feature type="region of interest" description="Disordered" evidence="6">
    <location>
        <begin position="695"/>
        <end position="714"/>
    </location>
</feature>
<keyword evidence="13" id="KW-1185">Reference proteome</keyword>
<comment type="catalytic activity">
    <reaction evidence="2">
        <text>Hydrolysis of terminal, non-reducing branched (1-&gt;3)-alpha-D-galactosidic residues, producing free D-galactose.</text>
        <dbReference type="EC" id="3.2.1.n1"/>
    </reaction>
</comment>
<comment type="caution">
    <text evidence="12">The sequence shown here is derived from an EMBL/GenBank/DDBJ whole genome shotgun (WGS) entry which is preliminary data.</text>
</comment>
<evidence type="ECO:0000256" key="1">
    <source>
        <dbReference type="ARBA" id="ARBA00001255"/>
    </source>
</evidence>
<evidence type="ECO:0000259" key="11">
    <source>
        <dbReference type="Pfam" id="PF23764"/>
    </source>
</evidence>
<dbReference type="SUPFAM" id="SSF49373">
    <property type="entry name" value="Invasin/intimin cell-adhesion fragments"/>
    <property type="match status" value="1"/>
</dbReference>
<dbReference type="Gene3D" id="2.160.20.10">
    <property type="entry name" value="Single-stranded right-handed beta-helix, Pectin lyase-like"/>
    <property type="match status" value="1"/>
</dbReference>
<dbReference type="InterPro" id="IPR006626">
    <property type="entry name" value="PbH1"/>
</dbReference>
<dbReference type="InterPro" id="IPR024535">
    <property type="entry name" value="RHGA/B-epi-like_pectate_lyase"/>
</dbReference>
<evidence type="ECO:0000256" key="6">
    <source>
        <dbReference type="SAM" id="MobiDB-lite"/>
    </source>
</evidence>
<feature type="domain" description="BIG2" evidence="8">
    <location>
        <begin position="673"/>
        <end position="703"/>
    </location>
</feature>
<dbReference type="SUPFAM" id="SSF49899">
    <property type="entry name" value="Concanavalin A-like lectins/glucanases"/>
    <property type="match status" value="1"/>
</dbReference>
<dbReference type="InterPro" id="IPR041542">
    <property type="entry name" value="GH43_C2"/>
</dbReference>
<evidence type="ECO:0000259" key="10">
    <source>
        <dbReference type="Pfam" id="PF17851"/>
    </source>
</evidence>
<dbReference type="Gene3D" id="2.60.40.1080">
    <property type="match status" value="1"/>
</dbReference>
<keyword evidence="4" id="KW-0378">Hydrolase</keyword>
<dbReference type="Pfam" id="PF02368">
    <property type="entry name" value="Big_2"/>
    <property type="match status" value="1"/>
</dbReference>
<dbReference type="Pfam" id="PF17851">
    <property type="entry name" value="GH43_C2"/>
    <property type="match status" value="1"/>
</dbReference>
<dbReference type="InterPro" id="IPR008964">
    <property type="entry name" value="Invasin/intimin_cell_adhesion"/>
</dbReference>
<dbReference type="InterPro" id="IPR051795">
    <property type="entry name" value="Glycosyl_Hydrlase_43"/>
</dbReference>
<dbReference type="Proteomes" id="UP001596915">
    <property type="component" value="Unassembled WGS sequence"/>
</dbReference>
<sequence length="930" mass="99965">MKPLRPWRLPTTGILAVAVVAALLGPLPAGPARAAAETVVKVTAFGADPTGRSDSAAAVAKAVRHAKTVKGPVRIVFPHGTYQIYPEQAEVRELYVSNTVGADQTYKDKRIGILLEDMNAVTVDGDGSHLQFHGLMTTFAAIRSHDVTVKNFSFDFTAPKAVDAAVSDSGVSDGRAYRVLTVPQGSGFSAAEGHVTWLGEKSPATGQPYWSGVDGMQYTQIHDPAARRTWRGRNPLFDDVASMTDLGHQKLRIDYTTQTAPTDRGLVYQMRQTTRDTPSALFWESRDITVQGLKARYLHGFGFVGQLSENITLDGNEFRTAPASGRTTAGFADFVQMSGVKGNVKITGNVFDGAHDDAINIHGTYLEVAGQPAPDALTLEYRHNETAGFPQFHPGDTVEIVDKRTMVAVPGVTAEVVSVDGPSGRDHDKSLTTMTVTFDQPLPDSVRPWDFVVENTTYTPTVQISGNTFRDIPTRGLLVTTRRPVVIEDNAFDGMSMAGIFISSDAYQWYESGPVTDVRIRRNTFTRPSSPVIFIEPTNQVVDPAQPVHRNIRIESNTFETGDVRLLDAKSVGGITFTSNTVTRLDRKTAFAARAKNPCPAPGATTTVRAVAMASPYTTPLFAYHGSTGAVIKGNNFDNGLNLRAELDSTDPAQVTSDEVVDGRDNVLSLLPSTTFTSSNPAVAEVDRSGTVTAKAPGTTVITPSTPSQPGSVAGTPVELHVGADPASPACTKPLELDTDAWSVVRDQPDHRAVRPGDTLELTPTGHGFLWADANSAHNLVLTGTGNGAGTATVRMTGRTQRGYMEAGLILYRGDDDYIAFQRKHNAGSPTLTLATEHNGWAEEPHRIPDPDQQDLWLRLQHVGDSVTASYSLDGTTFTALGDPIDASWLTGARFGVLAEAESTSDTDTPFLFDDFTVDGAPVRFAARQP</sequence>
<dbReference type="InterPro" id="IPR003343">
    <property type="entry name" value="Big_2"/>
</dbReference>
<name>A0ABW2XDA4_9ACTN</name>
<keyword evidence="7" id="KW-0732">Signal</keyword>
<evidence type="ECO:0000259" key="8">
    <source>
        <dbReference type="Pfam" id="PF02368"/>
    </source>
</evidence>
<proteinExistence type="predicted"/>
<gene>
    <name evidence="12" type="ORF">ACFQ2K_53260</name>
</gene>
<dbReference type="InterPro" id="IPR056441">
    <property type="entry name" value="Beta-barrel_GLAA-B_II"/>
</dbReference>
<keyword evidence="3" id="KW-0677">Repeat</keyword>
<evidence type="ECO:0000313" key="12">
    <source>
        <dbReference type="EMBL" id="MFD0630060.1"/>
    </source>
</evidence>
<evidence type="ECO:0000256" key="3">
    <source>
        <dbReference type="ARBA" id="ARBA00022737"/>
    </source>
</evidence>
<evidence type="ECO:0000256" key="5">
    <source>
        <dbReference type="ARBA" id="ARBA00023295"/>
    </source>
</evidence>
<evidence type="ECO:0000256" key="4">
    <source>
        <dbReference type="ARBA" id="ARBA00022801"/>
    </source>
</evidence>